<evidence type="ECO:0000313" key="3">
    <source>
        <dbReference type="Proteomes" id="UP000051276"/>
    </source>
</evidence>
<sequence>MLNVKLDEIESIVIFEPNGELSEADFKYAVSIIDPYLEKSGKLNGIIIHVRSFPGWDSFSALITHMRFIKEHHKKISHVAFVTDSPIGVLAEHISSHFVSAEIKSFTFGELEKSVKWISGDNDE</sequence>
<dbReference type="EMBL" id="LMXI01000568">
    <property type="protein sequence ID" value="KRT57239.1"/>
    <property type="molecule type" value="Genomic_DNA"/>
</dbReference>
<dbReference type="Gene3D" id="3.40.50.10600">
    <property type="entry name" value="SpoIIaa-like domains"/>
    <property type="match status" value="1"/>
</dbReference>
<name>A0A0T5Z2W7_9GAMM</name>
<comment type="caution">
    <text evidence="2">The sequence shown here is derived from an EMBL/GenBank/DDBJ whole genome shotgun (WGS) entry which is preliminary data.</text>
</comment>
<dbReference type="Proteomes" id="UP000051276">
    <property type="component" value="Unassembled WGS sequence"/>
</dbReference>
<dbReference type="OrthoDB" id="9811577at2"/>
<dbReference type="InterPro" id="IPR036513">
    <property type="entry name" value="STAS_dom_sf"/>
</dbReference>
<keyword evidence="4" id="KW-1185">Reference proteome</keyword>
<proteinExistence type="predicted"/>
<dbReference type="EMBL" id="LDXT01000073">
    <property type="protein sequence ID" value="KRT55756.1"/>
    <property type="molecule type" value="Genomic_DNA"/>
</dbReference>
<dbReference type="SUPFAM" id="SSF52091">
    <property type="entry name" value="SpoIIaa-like"/>
    <property type="match status" value="1"/>
</dbReference>
<dbReference type="Proteomes" id="UP000051634">
    <property type="component" value="Unassembled WGS sequence"/>
</dbReference>
<dbReference type="InterPro" id="IPR021866">
    <property type="entry name" value="SpoIIAA-like"/>
</dbReference>
<dbReference type="STRING" id="54398.Ga0074115_1243"/>
<dbReference type="AlphaFoldDB" id="A0A0T5Z2W7"/>
<protein>
    <submittedName>
        <fullName evidence="2">SpoIIAA-like</fullName>
    </submittedName>
</protein>
<reference evidence="3 4" key="1">
    <citation type="submission" date="2015-11" db="EMBL/GenBank/DDBJ databases">
        <title>The genome of Candidatus Endoriftia persephone in Ridgeia piscesae and population structure of the North Eastern Pacific vestimentiferan symbionts.</title>
        <authorList>
            <person name="Perez M."/>
            <person name="Juniper K.S."/>
        </authorList>
    </citation>
    <scope>NUCLEOTIDE SEQUENCE [LARGE SCALE GENOMIC DNA]</scope>
    <source>
        <strain evidence="2">Ind10</strain>
        <strain evidence="1">Ind11</strain>
    </source>
</reference>
<dbReference type="RefSeq" id="WP_057956745.1">
    <property type="nucleotide sequence ID" value="NZ_KQ556954.1"/>
</dbReference>
<evidence type="ECO:0000313" key="4">
    <source>
        <dbReference type="Proteomes" id="UP000051634"/>
    </source>
</evidence>
<organism evidence="2 3">
    <name type="scientific">endosymbiont of Ridgeia piscesae</name>
    <dbReference type="NCBI Taxonomy" id="54398"/>
    <lineage>
        <taxon>Bacteria</taxon>
        <taxon>Pseudomonadati</taxon>
        <taxon>Pseudomonadota</taxon>
        <taxon>Gammaproteobacteria</taxon>
        <taxon>sulfur-oxidizing symbionts</taxon>
    </lineage>
</organism>
<evidence type="ECO:0000313" key="1">
    <source>
        <dbReference type="EMBL" id="KRT55756.1"/>
    </source>
</evidence>
<gene>
    <name evidence="1" type="ORF">Ga0074115_1243</name>
    <name evidence="2" type="ORF">Ga0076813_11263</name>
</gene>
<accession>A0A0T5Z2W7</accession>
<evidence type="ECO:0000313" key="2">
    <source>
        <dbReference type="EMBL" id="KRT57239.1"/>
    </source>
</evidence>
<dbReference type="InterPro" id="IPR038396">
    <property type="entry name" value="SpoIIAA-like_sf"/>
</dbReference>
<dbReference type="Pfam" id="PF11964">
    <property type="entry name" value="SpoIIAA-like"/>
    <property type="match status" value="1"/>
</dbReference>